<proteinExistence type="predicted"/>
<comment type="caution">
    <text evidence="2">The sequence shown here is derived from an EMBL/GenBank/DDBJ whole genome shotgun (WGS) entry which is preliminary data.</text>
</comment>
<evidence type="ECO:0000313" key="3">
    <source>
        <dbReference type="Proteomes" id="UP000259610"/>
    </source>
</evidence>
<reference evidence="2 3" key="1">
    <citation type="journal article" date="2018" name="Nat. Biotechnol.">
        <title>A standardized bacterial taxonomy based on genome phylogeny substantially revises the tree of life.</title>
        <authorList>
            <person name="Parks D.H."/>
            <person name="Chuvochina M."/>
            <person name="Waite D.W."/>
            <person name="Rinke C."/>
            <person name="Skarshewski A."/>
            <person name="Chaumeil P.A."/>
            <person name="Hugenholtz P."/>
        </authorList>
    </citation>
    <scope>NUCLEOTIDE SEQUENCE [LARGE SCALE GENOMIC DNA]</scope>
    <source>
        <strain evidence="2">UBA8733</strain>
    </source>
</reference>
<gene>
    <name evidence="2" type="ORF">DCG58_12975</name>
</gene>
<dbReference type="EMBL" id="DMAN01000291">
    <property type="protein sequence ID" value="HAE28070.1"/>
    <property type="molecule type" value="Genomic_DNA"/>
</dbReference>
<name>A0A3B9H078_9PROT</name>
<dbReference type="Proteomes" id="UP000259610">
    <property type="component" value="Unassembled WGS sequence"/>
</dbReference>
<evidence type="ECO:0000256" key="1">
    <source>
        <dbReference type="SAM" id="MobiDB-lite"/>
    </source>
</evidence>
<dbReference type="RefSeq" id="WP_272989643.1">
    <property type="nucleotide sequence ID" value="NZ_CAJWRG010000013.1"/>
</dbReference>
<organism evidence="2 3">
    <name type="scientific">Hyphomonas adhaerens</name>
    <dbReference type="NCBI Taxonomy" id="81029"/>
    <lineage>
        <taxon>Bacteria</taxon>
        <taxon>Pseudomonadati</taxon>
        <taxon>Pseudomonadota</taxon>
        <taxon>Alphaproteobacteria</taxon>
        <taxon>Hyphomonadales</taxon>
        <taxon>Hyphomonadaceae</taxon>
        <taxon>Hyphomonas</taxon>
    </lineage>
</organism>
<feature type="compositionally biased region" description="Basic and acidic residues" evidence="1">
    <location>
        <begin position="25"/>
        <end position="34"/>
    </location>
</feature>
<feature type="region of interest" description="Disordered" evidence="1">
    <location>
        <begin position="1"/>
        <end position="34"/>
    </location>
</feature>
<evidence type="ECO:0000313" key="2">
    <source>
        <dbReference type="EMBL" id="HAE28070.1"/>
    </source>
</evidence>
<accession>A0A3B9H078</accession>
<protein>
    <submittedName>
        <fullName evidence="2">Uncharacterized protein</fullName>
    </submittedName>
</protein>
<dbReference type="AlphaFoldDB" id="A0A3B9H078"/>
<sequence>MACAARRALSGPPAVGEHASQSSGEGRDAEWRQDDSPVRLSASLGLAWAYAGQQAAALATKLGLGPLGVRAFLPRAVCRMVDAELKRLETMVRRILFLTAMETPLPEAWPAPQRKGVCQAAPPADRAGPGVFGLPVFRLTETLLSPAKKASRLAARLAVRARYEGARSDPEARLGLQDLVPAKRLMNRFAALEQALSDPEAQVVRFRRTLARIRADKSLPLPVANEPPAACTGRQNTPDLRELFWTLHDAALSWLPILDSS</sequence>